<gene>
    <name evidence="1" type="ORF">HG263_03065</name>
</gene>
<reference evidence="1 2" key="1">
    <citation type="submission" date="2020-04" db="EMBL/GenBank/DDBJ databases">
        <title>Pseudoalteromonas caenipelagi sp. nov., isolated from a tidal flat.</title>
        <authorList>
            <person name="Park S."/>
            <person name="Yoon J.-H."/>
        </authorList>
    </citation>
    <scope>NUCLEOTIDE SEQUENCE [LARGE SCALE GENOMIC DNA]</scope>
    <source>
        <strain evidence="1 2">JBTF-M23</strain>
    </source>
</reference>
<proteinExistence type="predicted"/>
<dbReference type="RefSeq" id="WP_171624597.1">
    <property type="nucleotide sequence ID" value="NZ_JABBPG010000001.1"/>
</dbReference>
<dbReference type="AlphaFoldDB" id="A0A849V7K3"/>
<evidence type="ECO:0000313" key="2">
    <source>
        <dbReference type="Proteomes" id="UP000586305"/>
    </source>
</evidence>
<accession>A0A849V7K3</accession>
<keyword evidence="2" id="KW-1185">Reference proteome</keyword>
<evidence type="ECO:0000313" key="1">
    <source>
        <dbReference type="EMBL" id="NOU49529.1"/>
    </source>
</evidence>
<protein>
    <submittedName>
        <fullName evidence="1">Uncharacterized protein</fullName>
    </submittedName>
</protein>
<dbReference type="EMBL" id="JABBPG010000001">
    <property type="protein sequence ID" value="NOU49529.1"/>
    <property type="molecule type" value="Genomic_DNA"/>
</dbReference>
<sequence length="292" mass="32170">MALEQDIGRLIDSTDRLTDTVDSKIADITSTLNQKSQEIDSRLAAKEQAVESKIASFQKALPLAPNNLSDTKLFSKINSDQDFGTPVDVMQSHSAPWSCFYYQGTEGTATVTKLTNKMLSEHGFEPNNEFHRALGNYRSDNDTYYGSNFRILVFDVDLTKGMTTDENLGLLFVLNQGCPTFTGWSKGEFLTQASCWVNVLEQSGSLAFYPSQNRSANIRVSANDVGKGWQYKHATRTGWGGCHQPYFRGLGKMKVAIALPYVGTGDHGDNMIWADSVGHPYSHTAPALDEGA</sequence>
<dbReference type="Proteomes" id="UP000586305">
    <property type="component" value="Unassembled WGS sequence"/>
</dbReference>
<organism evidence="1 2">
    <name type="scientific">Pseudoalteromonas caenipelagi</name>
    <dbReference type="NCBI Taxonomy" id="2726988"/>
    <lineage>
        <taxon>Bacteria</taxon>
        <taxon>Pseudomonadati</taxon>
        <taxon>Pseudomonadota</taxon>
        <taxon>Gammaproteobacteria</taxon>
        <taxon>Alteromonadales</taxon>
        <taxon>Pseudoalteromonadaceae</taxon>
        <taxon>Pseudoalteromonas</taxon>
    </lineage>
</organism>
<comment type="caution">
    <text evidence="1">The sequence shown here is derived from an EMBL/GenBank/DDBJ whole genome shotgun (WGS) entry which is preliminary data.</text>
</comment>
<name>A0A849V7K3_9GAMM</name>